<evidence type="ECO:0000256" key="2">
    <source>
        <dbReference type="ARBA" id="ARBA00022723"/>
    </source>
</evidence>
<dbReference type="GO" id="GO:0051536">
    <property type="term" value="F:iron-sulfur cluster binding"/>
    <property type="evidence" value="ECO:0007669"/>
    <property type="project" value="UniProtKB-KW"/>
</dbReference>
<accession>X1CGF8</accession>
<evidence type="ECO:0000256" key="3">
    <source>
        <dbReference type="ARBA" id="ARBA00023004"/>
    </source>
</evidence>
<dbReference type="Gene3D" id="3.30.420.40">
    <property type="match status" value="2"/>
</dbReference>
<dbReference type="GO" id="GO:0046872">
    <property type="term" value="F:metal ion binding"/>
    <property type="evidence" value="ECO:0007669"/>
    <property type="project" value="UniProtKB-KW"/>
</dbReference>
<evidence type="ECO:0000256" key="4">
    <source>
        <dbReference type="ARBA" id="ARBA00023014"/>
    </source>
</evidence>
<proteinExistence type="predicted"/>
<dbReference type="PANTHER" id="PTHR32329">
    <property type="entry name" value="BIFUNCTIONAL PROTEIN [INCLUDES 2-HYDROXYACYL-COA DEHYDRATASE (N-TER) AND ITS ACTIVATOR DOMAIN (C_TERM)-RELATED"/>
    <property type="match status" value="1"/>
</dbReference>
<dbReference type="SUPFAM" id="SSF53067">
    <property type="entry name" value="Actin-like ATPase domain"/>
    <property type="match status" value="1"/>
</dbReference>
<dbReference type="InterPro" id="IPR008275">
    <property type="entry name" value="CoA_E_activase_dom"/>
</dbReference>
<dbReference type="InterPro" id="IPR051805">
    <property type="entry name" value="Dehydratase_Activator_Redct"/>
</dbReference>
<name>X1CGF8_9ZZZZ</name>
<feature type="non-terminal residue" evidence="6">
    <location>
        <position position="1"/>
    </location>
</feature>
<evidence type="ECO:0000313" key="6">
    <source>
        <dbReference type="EMBL" id="GAG95353.1"/>
    </source>
</evidence>
<dbReference type="NCBIfam" id="TIGR00241">
    <property type="entry name" value="CoA_E_activ"/>
    <property type="match status" value="1"/>
</dbReference>
<evidence type="ECO:0000259" key="5">
    <source>
        <dbReference type="Pfam" id="PF01869"/>
    </source>
</evidence>
<dbReference type="Pfam" id="PF01869">
    <property type="entry name" value="BcrAD_BadFG"/>
    <property type="match status" value="1"/>
</dbReference>
<dbReference type="EMBL" id="BART01026309">
    <property type="protein sequence ID" value="GAG95353.1"/>
    <property type="molecule type" value="Genomic_DNA"/>
</dbReference>
<comment type="caution">
    <text evidence="6">The sequence shown here is derived from an EMBL/GenBank/DDBJ whole genome shotgun (WGS) entry which is preliminary data.</text>
</comment>
<evidence type="ECO:0000256" key="1">
    <source>
        <dbReference type="ARBA" id="ARBA00001966"/>
    </source>
</evidence>
<comment type="cofactor">
    <cofactor evidence="1">
        <name>[4Fe-4S] cluster</name>
        <dbReference type="ChEBI" id="CHEBI:49883"/>
    </cofactor>
</comment>
<dbReference type="PANTHER" id="PTHR32329:SF2">
    <property type="entry name" value="BIFUNCTIONAL PROTEIN [INCLUDES 2-HYDROXYACYL-COA DEHYDRATASE (N-TER) AND ITS ACTIVATOR DOMAIN (C_TERM)"/>
    <property type="match status" value="1"/>
</dbReference>
<sequence>CSCEVLIVSKFGIGIDIGSTTAKGLLIDSDMKVCAKHIMLTGAAASQAIDKILEELESQSGLQLDDIAIISTGYGRARVENAEKSVTEITCHSIGVHTLNPGIRLLIDVGGQDSKVIRIGKKGRPEDFELNDKCSAGTGRFLEVMARVLGITIDELGPLALQSDSPSSISSTCTVFAESEVIGHIGAGAKPDDIAAGIHESMSTKIVALAKRVKVVPPVCVTGGVALNPAFRHYLSKHLGTELWIPEEPQLTGALGAAVIALKEKS</sequence>
<gene>
    <name evidence="6" type="ORF">S01H4_46971</name>
</gene>
<keyword evidence="4" id="KW-0411">Iron-sulfur</keyword>
<organism evidence="6">
    <name type="scientific">marine sediment metagenome</name>
    <dbReference type="NCBI Taxonomy" id="412755"/>
    <lineage>
        <taxon>unclassified sequences</taxon>
        <taxon>metagenomes</taxon>
        <taxon>ecological metagenomes</taxon>
    </lineage>
</organism>
<protein>
    <recommendedName>
        <fullName evidence="5">ATPase BadF/BadG/BcrA/BcrD type domain-containing protein</fullName>
    </recommendedName>
</protein>
<dbReference type="CDD" id="cd24036">
    <property type="entry name" value="ASKHA_NBD_BcrAD_BadFG_HgdC_HadI"/>
    <property type="match status" value="1"/>
</dbReference>
<reference evidence="6" key="1">
    <citation type="journal article" date="2014" name="Front. Microbiol.">
        <title>High frequency of phylogenetically diverse reductive dehalogenase-homologous genes in deep subseafloor sedimentary metagenomes.</title>
        <authorList>
            <person name="Kawai M."/>
            <person name="Futagami T."/>
            <person name="Toyoda A."/>
            <person name="Takaki Y."/>
            <person name="Nishi S."/>
            <person name="Hori S."/>
            <person name="Arai W."/>
            <person name="Tsubouchi T."/>
            <person name="Morono Y."/>
            <person name="Uchiyama I."/>
            <person name="Ito T."/>
            <person name="Fujiyama A."/>
            <person name="Inagaki F."/>
            <person name="Takami H."/>
        </authorList>
    </citation>
    <scope>NUCLEOTIDE SEQUENCE</scope>
    <source>
        <strain evidence="6">Expedition CK06-06</strain>
    </source>
</reference>
<keyword evidence="2" id="KW-0479">Metal-binding</keyword>
<dbReference type="InterPro" id="IPR043129">
    <property type="entry name" value="ATPase_NBD"/>
</dbReference>
<feature type="domain" description="ATPase BadF/BadG/BcrA/BcrD type" evidence="5">
    <location>
        <begin position="13"/>
        <end position="261"/>
    </location>
</feature>
<dbReference type="AlphaFoldDB" id="X1CGF8"/>
<dbReference type="InterPro" id="IPR002731">
    <property type="entry name" value="ATPase_BadF"/>
</dbReference>
<keyword evidence="3" id="KW-0408">Iron</keyword>